<dbReference type="OrthoDB" id="961753at2"/>
<dbReference type="RefSeq" id="WP_106138404.1">
    <property type="nucleotide sequence ID" value="NZ_PVTE01000010.1"/>
</dbReference>
<accession>A0A2T0SW96</accession>
<dbReference type="AlphaFoldDB" id="A0A2T0SW96"/>
<reference evidence="1 2" key="1">
    <citation type="submission" date="2018-03" db="EMBL/GenBank/DDBJ databases">
        <title>Genomic Encyclopedia of Archaeal and Bacterial Type Strains, Phase II (KMG-II): from individual species to whole genera.</title>
        <authorList>
            <person name="Goeker M."/>
        </authorList>
    </citation>
    <scope>NUCLEOTIDE SEQUENCE [LARGE SCALE GENOMIC DNA]</scope>
    <source>
        <strain evidence="1 2">DSM 28354</strain>
    </source>
</reference>
<evidence type="ECO:0008006" key="3">
    <source>
        <dbReference type="Google" id="ProtNLM"/>
    </source>
</evidence>
<dbReference type="EMBL" id="PVTE01000010">
    <property type="protein sequence ID" value="PRY37685.1"/>
    <property type="molecule type" value="Genomic_DNA"/>
</dbReference>
<protein>
    <recommendedName>
        <fullName evidence="3">Lipoprotein</fullName>
    </recommendedName>
</protein>
<comment type="caution">
    <text evidence="1">The sequence shown here is derived from an EMBL/GenBank/DDBJ whole genome shotgun (WGS) entry which is preliminary data.</text>
</comment>
<sequence>MNRFVAYVAVSLLFSACTYVKNWQGTTNPDLVQATFDALQGEQRFVIHVPNNDTYLTYRFAETSGDLQASIKSPSSVVFAKKIDATEKNSVHLVNQKGTAYTVVVKGKRASGEFDVRFAPSAN</sequence>
<organism evidence="1 2">
    <name type="scientific">Spirosoma oryzae</name>
    <dbReference type="NCBI Taxonomy" id="1469603"/>
    <lineage>
        <taxon>Bacteria</taxon>
        <taxon>Pseudomonadati</taxon>
        <taxon>Bacteroidota</taxon>
        <taxon>Cytophagia</taxon>
        <taxon>Cytophagales</taxon>
        <taxon>Cytophagaceae</taxon>
        <taxon>Spirosoma</taxon>
    </lineage>
</organism>
<dbReference type="PROSITE" id="PS51257">
    <property type="entry name" value="PROKAR_LIPOPROTEIN"/>
    <property type="match status" value="1"/>
</dbReference>
<name>A0A2T0SW96_9BACT</name>
<evidence type="ECO:0000313" key="2">
    <source>
        <dbReference type="Proteomes" id="UP000238375"/>
    </source>
</evidence>
<gene>
    <name evidence="1" type="ORF">CLV58_110155</name>
</gene>
<dbReference type="Proteomes" id="UP000238375">
    <property type="component" value="Unassembled WGS sequence"/>
</dbReference>
<proteinExistence type="predicted"/>
<evidence type="ECO:0000313" key="1">
    <source>
        <dbReference type="EMBL" id="PRY37685.1"/>
    </source>
</evidence>
<keyword evidence="2" id="KW-1185">Reference proteome</keyword>